<evidence type="ECO:0000256" key="1">
    <source>
        <dbReference type="SAM" id="MobiDB-lite"/>
    </source>
</evidence>
<evidence type="ECO:0000313" key="4">
    <source>
        <dbReference type="Proteomes" id="UP000309676"/>
    </source>
</evidence>
<feature type="region of interest" description="Disordered" evidence="1">
    <location>
        <begin position="1"/>
        <end position="43"/>
    </location>
</feature>
<accession>A0A5R9G5U9</accession>
<evidence type="ECO:0000313" key="3">
    <source>
        <dbReference type="EMBL" id="TLS51742.1"/>
    </source>
</evidence>
<keyword evidence="4" id="KW-1185">Reference proteome</keyword>
<proteinExistence type="predicted"/>
<protein>
    <recommendedName>
        <fullName evidence="2">YqzN/YkzM domain-containing protein</fullName>
    </recommendedName>
</protein>
<dbReference type="RefSeq" id="WP_138194449.1">
    <property type="nucleotide sequence ID" value="NZ_VCIW01000007.1"/>
</dbReference>
<feature type="compositionally biased region" description="Basic and acidic residues" evidence="1">
    <location>
        <begin position="27"/>
        <end position="40"/>
    </location>
</feature>
<feature type="domain" description="YqzN/YkzM" evidence="2">
    <location>
        <begin position="37"/>
        <end position="88"/>
    </location>
</feature>
<dbReference type="AlphaFoldDB" id="A0A5R9G5U9"/>
<reference evidence="3 4" key="1">
    <citation type="submission" date="2019-05" db="EMBL/GenBank/DDBJ databases">
        <authorList>
            <person name="Narsing Rao M.P."/>
            <person name="Li W.J."/>
        </authorList>
    </citation>
    <scope>NUCLEOTIDE SEQUENCE [LARGE SCALE GENOMIC DNA]</scope>
    <source>
        <strain evidence="3 4">SYSU_K30003</strain>
    </source>
</reference>
<sequence length="90" mass="9614">MGKQRNNDVDAQPAEAPEPSASTASAEENRKPAKPAEKRFTAASLRSHARQLFGVNPETVDGALHGAGAGEFTVKEAQAKIKAFLKREVK</sequence>
<organism evidence="3 4">
    <name type="scientific">Paenibacillus antri</name>
    <dbReference type="NCBI Taxonomy" id="2582848"/>
    <lineage>
        <taxon>Bacteria</taxon>
        <taxon>Bacillati</taxon>
        <taxon>Bacillota</taxon>
        <taxon>Bacilli</taxon>
        <taxon>Bacillales</taxon>
        <taxon>Paenibacillaceae</taxon>
        <taxon>Paenibacillus</taxon>
    </lineage>
</organism>
<dbReference type="InterPro" id="IPR058869">
    <property type="entry name" value="YqzN_YkzM"/>
</dbReference>
<evidence type="ECO:0000259" key="2">
    <source>
        <dbReference type="Pfam" id="PF26160"/>
    </source>
</evidence>
<dbReference type="Pfam" id="PF26160">
    <property type="entry name" value="YqzN_YkzM"/>
    <property type="match status" value="1"/>
</dbReference>
<dbReference type="EMBL" id="VCIW01000007">
    <property type="protein sequence ID" value="TLS51742.1"/>
    <property type="molecule type" value="Genomic_DNA"/>
</dbReference>
<feature type="compositionally biased region" description="Low complexity" evidence="1">
    <location>
        <begin position="11"/>
        <end position="26"/>
    </location>
</feature>
<dbReference type="OrthoDB" id="2628095at2"/>
<dbReference type="Proteomes" id="UP000309676">
    <property type="component" value="Unassembled WGS sequence"/>
</dbReference>
<name>A0A5R9G5U9_9BACL</name>
<gene>
    <name evidence="3" type="ORF">FE782_12560</name>
</gene>
<comment type="caution">
    <text evidence="3">The sequence shown here is derived from an EMBL/GenBank/DDBJ whole genome shotgun (WGS) entry which is preliminary data.</text>
</comment>